<evidence type="ECO:0000313" key="2">
    <source>
        <dbReference type="EMBL" id="OCT45602.1"/>
    </source>
</evidence>
<dbReference type="OrthoDB" id="4151761at2759"/>
<feature type="compositionally biased region" description="Low complexity" evidence="1">
    <location>
        <begin position="140"/>
        <end position="160"/>
    </location>
</feature>
<reference evidence="3" key="1">
    <citation type="submission" date="2015-07" db="EMBL/GenBank/DDBJ databases">
        <authorList>
            <person name="Teixeira M.M."/>
            <person name="Souza R.C."/>
            <person name="Almeida L.G."/>
            <person name="Vicente V.A."/>
            <person name="de Hoog S."/>
            <person name="Bocca A.L."/>
            <person name="de Almeida S.R."/>
            <person name="Vasconcelos A.T."/>
            <person name="Felipe M.S."/>
        </authorList>
    </citation>
    <scope>NUCLEOTIDE SEQUENCE [LARGE SCALE GENOMIC DNA]</scope>
    <source>
        <strain evidence="3">KSF</strain>
    </source>
</reference>
<feature type="region of interest" description="Disordered" evidence="1">
    <location>
        <begin position="71"/>
        <end position="128"/>
    </location>
</feature>
<name>A0A1C1CAY0_9EURO</name>
<feature type="compositionally biased region" description="Polar residues" evidence="1">
    <location>
        <begin position="117"/>
        <end position="128"/>
    </location>
</feature>
<feature type="region of interest" description="Disordered" evidence="1">
    <location>
        <begin position="140"/>
        <end position="195"/>
    </location>
</feature>
<proteinExistence type="predicted"/>
<keyword evidence="3" id="KW-1185">Reference proteome</keyword>
<organism evidence="2 3">
    <name type="scientific">Cladophialophora carrionii</name>
    <dbReference type="NCBI Taxonomy" id="86049"/>
    <lineage>
        <taxon>Eukaryota</taxon>
        <taxon>Fungi</taxon>
        <taxon>Dikarya</taxon>
        <taxon>Ascomycota</taxon>
        <taxon>Pezizomycotina</taxon>
        <taxon>Eurotiomycetes</taxon>
        <taxon>Chaetothyriomycetidae</taxon>
        <taxon>Chaetothyriales</taxon>
        <taxon>Herpotrichiellaceae</taxon>
        <taxon>Cladophialophora</taxon>
    </lineage>
</organism>
<evidence type="ECO:0000256" key="1">
    <source>
        <dbReference type="SAM" id="MobiDB-lite"/>
    </source>
</evidence>
<comment type="caution">
    <text evidence="2">The sequence shown here is derived from an EMBL/GenBank/DDBJ whole genome shotgun (WGS) entry which is preliminary data.</text>
</comment>
<dbReference type="VEuPathDB" id="FungiDB:G647_03511"/>
<dbReference type="EMBL" id="LGRB01000019">
    <property type="protein sequence ID" value="OCT45602.1"/>
    <property type="molecule type" value="Genomic_DNA"/>
</dbReference>
<accession>A0A1C1CAY0</accession>
<dbReference type="VEuPathDB" id="FungiDB:CLCR_01668"/>
<gene>
    <name evidence="2" type="ORF">CLCR_01668</name>
</gene>
<evidence type="ECO:0000313" key="3">
    <source>
        <dbReference type="Proteomes" id="UP000094526"/>
    </source>
</evidence>
<sequence length="248" mass="26248">MASKEPQPNNKSDLMTKDAMYLFELMRDSPQPILLYITPYAEKTGTKANTIVKRLGEIKKRNGLNIITTTSPPGEIKTHHAHAAAAAAATARPRASNPRQDGAKSTVKCERKPAAATKSTQMIDSNNKFGDLKAEESNSLSISSSTSNNSAAAPAPAAAAHGLPSPVASTPGTPPGKWTAGTFPPAATGHAVASTAGLSPPQMPFYMPQKRAFCHVEVEADADADAVTHYVKSEDHAIKKVKTETWSF</sequence>
<protein>
    <submittedName>
        <fullName evidence="2">Uncharacterized protein</fullName>
    </submittedName>
</protein>
<dbReference type="Proteomes" id="UP000094526">
    <property type="component" value="Unassembled WGS sequence"/>
</dbReference>
<dbReference type="AlphaFoldDB" id="A0A1C1CAY0"/>